<dbReference type="InterPro" id="IPR037439">
    <property type="entry name" value="Branching_enzy"/>
</dbReference>
<dbReference type="AlphaFoldDB" id="A0A7S0ZXC3"/>
<evidence type="ECO:0000259" key="3">
    <source>
        <dbReference type="Pfam" id="PF02922"/>
    </source>
</evidence>
<dbReference type="Pfam" id="PF02922">
    <property type="entry name" value="CBM_48"/>
    <property type="match status" value="1"/>
</dbReference>
<dbReference type="GO" id="GO:0004553">
    <property type="term" value="F:hydrolase activity, hydrolyzing O-glycosyl compounds"/>
    <property type="evidence" value="ECO:0007669"/>
    <property type="project" value="InterPro"/>
</dbReference>
<dbReference type="InterPro" id="IPR014756">
    <property type="entry name" value="Ig_E-set"/>
</dbReference>
<dbReference type="PANTHER" id="PTHR43651">
    <property type="entry name" value="1,4-ALPHA-GLUCAN-BRANCHING ENZYME"/>
    <property type="match status" value="1"/>
</dbReference>
<evidence type="ECO:0008006" key="5">
    <source>
        <dbReference type="Google" id="ProtNLM"/>
    </source>
</evidence>
<keyword evidence="1" id="KW-1133">Transmembrane helix</keyword>
<proteinExistence type="predicted"/>
<evidence type="ECO:0000259" key="2">
    <source>
        <dbReference type="Pfam" id="PF02806"/>
    </source>
</evidence>
<sequence>MPLVAPMAIRSVSGTELVEAPEHEVDPVDAYLARRAKRKKILFAVGVCVVFIFVIIAVSVSVILRPVEYDVQGVVCSSNPGSFQKKNEPNHTFAVWAPHATSVKVRPTNATALWKSTPLSKLKGGFWEINVTNVSFGDEYQFEMETESAHEVVQRIDPCAADINDDGTASMVPSEFAWMHPRVHVPRNKMVIYELHVGSFTPQGTFWTAAGKLSYLHELGVNVIELMPVMYFCGSTSPVAHWGYRTCAPYAVSTAYGGATALHYFVDQAAYYNMSVSLTVDFGVADADTKLKDYDGWFEANGIYFYTDEHAYAFDGFRPNFGSSAVSDYLVANIDMWINKFHIGGFRWHKTVCIRCGDQSCYPDQNNPLDLPAGWKMMQSANELARKNGAFSIAEDGQGFFDMTRDPSTGGAGFDAQWDYSWFIKADESYLGEVVNVSGLADACLGESVELRIDGNGVIFSESDGTAKHQRIPEKVDPARTQPTMAQKKSMLFLGLVTTCNFIPMILQGQEVLTYDTFTNPPPPLDWSLMDAELGSGVLRQTTAMLNMRTNRDGTTEGLVTNTSKLLSVSQESDVFVIQRGTEDDRPGGSHCVIVMYNFSPVPQETLQLDDMPANGTWYVIFDGGSKQYNANYTDSCAGQTNLTVANGRGQVCVAAWSHIVLSKVSPHDAPTYVAVS</sequence>
<evidence type="ECO:0000256" key="1">
    <source>
        <dbReference type="SAM" id="Phobius"/>
    </source>
</evidence>
<dbReference type="SUPFAM" id="SSF51445">
    <property type="entry name" value="(Trans)glycosidases"/>
    <property type="match status" value="1"/>
</dbReference>
<evidence type="ECO:0000313" key="4">
    <source>
        <dbReference type="EMBL" id="CAD8835016.1"/>
    </source>
</evidence>
<dbReference type="GO" id="GO:0043169">
    <property type="term" value="F:cation binding"/>
    <property type="evidence" value="ECO:0007669"/>
    <property type="project" value="InterPro"/>
</dbReference>
<dbReference type="Pfam" id="PF02806">
    <property type="entry name" value="Alpha-amylase_C"/>
    <property type="match status" value="1"/>
</dbReference>
<dbReference type="InterPro" id="IPR013783">
    <property type="entry name" value="Ig-like_fold"/>
</dbReference>
<dbReference type="SUPFAM" id="SSF81296">
    <property type="entry name" value="E set domains"/>
    <property type="match status" value="1"/>
</dbReference>
<keyword evidence="1" id="KW-0812">Transmembrane</keyword>
<reference evidence="4" key="1">
    <citation type="submission" date="2021-01" db="EMBL/GenBank/DDBJ databases">
        <authorList>
            <person name="Corre E."/>
            <person name="Pelletier E."/>
            <person name="Niang G."/>
            <person name="Scheremetjew M."/>
            <person name="Finn R."/>
            <person name="Kale V."/>
            <person name="Holt S."/>
            <person name="Cochrane G."/>
            <person name="Meng A."/>
            <person name="Brown T."/>
            <person name="Cohen L."/>
        </authorList>
    </citation>
    <scope>NUCLEOTIDE SEQUENCE</scope>
</reference>
<dbReference type="InterPro" id="IPR004193">
    <property type="entry name" value="Glyco_hydro_13_N"/>
</dbReference>
<feature type="domain" description="Glycoside hydrolase family 13 N-terminal" evidence="3">
    <location>
        <begin position="89"/>
        <end position="160"/>
    </location>
</feature>
<dbReference type="InterPro" id="IPR017853">
    <property type="entry name" value="GH"/>
</dbReference>
<name>A0A7S0ZXC3_NOCSC</name>
<dbReference type="GO" id="GO:0003844">
    <property type="term" value="F:1,4-alpha-glucan branching enzyme activity"/>
    <property type="evidence" value="ECO:0007669"/>
    <property type="project" value="InterPro"/>
</dbReference>
<dbReference type="PANTHER" id="PTHR43651:SF11">
    <property type="entry name" value="MALTO-OLIGOSYLTREHALOSE TREHALOHYDROLASE"/>
    <property type="match status" value="1"/>
</dbReference>
<dbReference type="EMBL" id="HBFQ01013475">
    <property type="protein sequence ID" value="CAD8835016.1"/>
    <property type="molecule type" value="Transcribed_RNA"/>
</dbReference>
<dbReference type="Gene3D" id="2.60.40.10">
    <property type="entry name" value="Immunoglobulins"/>
    <property type="match status" value="1"/>
</dbReference>
<keyword evidence="1" id="KW-0472">Membrane</keyword>
<dbReference type="GO" id="GO:0005978">
    <property type="term" value="P:glycogen biosynthetic process"/>
    <property type="evidence" value="ECO:0007669"/>
    <property type="project" value="InterPro"/>
</dbReference>
<dbReference type="Gene3D" id="3.20.20.80">
    <property type="entry name" value="Glycosidases"/>
    <property type="match status" value="1"/>
</dbReference>
<protein>
    <recommendedName>
        <fullName evidence="5">1,4-alpha-glucan branching enzyme</fullName>
    </recommendedName>
</protein>
<feature type="domain" description="Alpha-amylase/branching enzyme C-terminal all beta" evidence="2">
    <location>
        <begin position="571"/>
        <end position="663"/>
    </location>
</feature>
<organism evidence="4">
    <name type="scientific">Noctiluca scintillans</name>
    <name type="common">Sea sparkle</name>
    <name type="synonym">Red tide dinoflagellate</name>
    <dbReference type="NCBI Taxonomy" id="2966"/>
    <lineage>
        <taxon>Eukaryota</taxon>
        <taxon>Sar</taxon>
        <taxon>Alveolata</taxon>
        <taxon>Dinophyceae</taxon>
        <taxon>Noctilucales</taxon>
        <taxon>Noctilucaceae</taxon>
        <taxon>Noctiluca</taxon>
    </lineage>
</organism>
<gene>
    <name evidence="4" type="ORF">NSCI0253_LOCUS9364</name>
</gene>
<accession>A0A7S0ZXC3</accession>
<dbReference type="InterPro" id="IPR006048">
    <property type="entry name" value="A-amylase/branching_C"/>
</dbReference>
<dbReference type="PIRSF" id="PIRSF000463">
    <property type="entry name" value="GlgB"/>
    <property type="match status" value="1"/>
</dbReference>
<feature type="transmembrane region" description="Helical" evidence="1">
    <location>
        <begin position="41"/>
        <end position="64"/>
    </location>
</feature>